<comment type="caution">
    <text evidence="1">The sequence shown here is derived from an EMBL/GenBank/DDBJ whole genome shotgun (WGS) entry which is preliminary data.</text>
</comment>
<accession>A0A0F9FBG9</accession>
<evidence type="ECO:0000313" key="1">
    <source>
        <dbReference type="EMBL" id="KKL54670.1"/>
    </source>
</evidence>
<name>A0A0F9FBG9_9ZZZZ</name>
<reference evidence="1" key="1">
    <citation type="journal article" date="2015" name="Nature">
        <title>Complex archaea that bridge the gap between prokaryotes and eukaryotes.</title>
        <authorList>
            <person name="Spang A."/>
            <person name="Saw J.H."/>
            <person name="Jorgensen S.L."/>
            <person name="Zaremba-Niedzwiedzka K."/>
            <person name="Martijn J."/>
            <person name="Lind A.E."/>
            <person name="van Eijk R."/>
            <person name="Schleper C."/>
            <person name="Guy L."/>
            <person name="Ettema T.J."/>
        </authorList>
    </citation>
    <scope>NUCLEOTIDE SEQUENCE</scope>
</reference>
<protein>
    <submittedName>
        <fullName evidence="1">Uncharacterized protein</fullName>
    </submittedName>
</protein>
<sequence>MVDFSKMTEGEALYSLGVRAIEKDGKKGINVPIPGKPG</sequence>
<dbReference type="AlphaFoldDB" id="A0A0F9FBG9"/>
<proteinExistence type="predicted"/>
<feature type="non-terminal residue" evidence="1">
    <location>
        <position position="38"/>
    </location>
</feature>
<dbReference type="EMBL" id="LAZR01031117">
    <property type="protein sequence ID" value="KKL54670.1"/>
    <property type="molecule type" value="Genomic_DNA"/>
</dbReference>
<gene>
    <name evidence="1" type="ORF">LCGC14_2263050</name>
</gene>
<organism evidence="1">
    <name type="scientific">marine sediment metagenome</name>
    <dbReference type="NCBI Taxonomy" id="412755"/>
    <lineage>
        <taxon>unclassified sequences</taxon>
        <taxon>metagenomes</taxon>
        <taxon>ecological metagenomes</taxon>
    </lineage>
</organism>